<feature type="domain" description="Fungal-type protein kinase" evidence="1">
    <location>
        <begin position="7"/>
        <end position="70"/>
    </location>
</feature>
<dbReference type="Proteomes" id="UP000559256">
    <property type="component" value="Unassembled WGS sequence"/>
</dbReference>
<name>A0A8H5CY77_9AGAR</name>
<dbReference type="InterPro" id="IPR011009">
    <property type="entry name" value="Kinase-like_dom_sf"/>
</dbReference>
<dbReference type="PANTHER" id="PTHR38248">
    <property type="entry name" value="FUNK1 6"/>
    <property type="match status" value="1"/>
</dbReference>
<evidence type="ECO:0000313" key="2">
    <source>
        <dbReference type="EMBL" id="KAF5349788.1"/>
    </source>
</evidence>
<dbReference type="PANTHER" id="PTHR38248:SF2">
    <property type="entry name" value="FUNK1 11"/>
    <property type="match status" value="1"/>
</dbReference>
<gene>
    <name evidence="2" type="ORF">D9758_010215</name>
</gene>
<evidence type="ECO:0000313" key="3">
    <source>
        <dbReference type="Proteomes" id="UP000559256"/>
    </source>
</evidence>
<dbReference type="InterPro" id="IPR040976">
    <property type="entry name" value="Pkinase_fungal"/>
</dbReference>
<comment type="caution">
    <text evidence="2">The sequence shown here is derived from an EMBL/GenBank/DDBJ whole genome shotgun (WGS) entry which is preliminary data.</text>
</comment>
<protein>
    <recommendedName>
        <fullName evidence="1">Fungal-type protein kinase domain-containing protein</fullName>
    </recommendedName>
</protein>
<dbReference type="EMBL" id="JAACJM010000079">
    <property type="protein sequence ID" value="KAF5349788.1"/>
    <property type="molecule type" value="Genomic_DNA"/>
</dbReference>
<dbReference type="SUPFAM" id="SSF56112">
    <property type="entry name" value="Protein kinase-like (PK-like)"/>
    <property type="match status" value="1"/>
</dbReference>
<reference evidence="2 3" key="1">
    <citation type="journal article" date="2020" name="ISME J.">
        <title>Uncovering the hidden diversity of litter-decomposition mechanisms in mushroom-forming fungi.</title>
        <authorList>
            <person name="Floudas D."/>
            <person name="Bentzer J."/>
            <person name="Ahren D."/>
            <person name="Johansson T."/>
            <person name="Persson P."/>
            <person name="Tunlid A."/>
        </authorList>
    </citation>
    <scope>NUCLEOTIDE SEQUENCE [LARGE SCALE GENOMIC DNA]</scope>
    <source>
        <strain evidence="2 3">CBS 291.85</strain>
    </source>
</reference>
<accession>A0A8H5CY77</accession>
<evidence type="ECO:0000259" key="1">
    <source>
        <dbReference type="Pfam" id="PF17667"/>
    </source>
</evidence>
<dbReference type="Pfam" id="PF17667">
    <property type="entry name" value="Pkinase_fungal"/>
    <property type="match status" value="1"/>
</dbReference>
<dbReference type="AlphaFoldDB" id="A0A8H5CY77"/>
<organism evidence="2 3">
    <name type="scientific">Tetrapyrgos nigripes</name>
    <dbReference type="NCBI Taxonomy" id="182062"/>
    <lineage>
        <taxon>Eukaryota</taxon>
        <taxon>Fungi</taxon>
        <taxon>Dikarya</taxon>
        <taxon>Basidiomycota</taxon>
        <taxon>Agaricomycotina</taxon>
        <taxon>Agaricomycetes</taxon>
        <taxon>Agaricomycetidae</taxon>
        <taxon>Agaricales</taxon>
        <taxon>Marasmiineae</taxon>
        <taxon>Marasmiaceae</taxon>
        <taxon>Tetrapyrgos</taxon>
    </lineage>
</organism>
<sequence length="179" mass="21207">MYRVLKDGKVHGVLNDFDLASTLPMSRSHSSQTRSGTRPFMSHELLTPNRPGLGHFYRHDLESIYYVMLILFANYDKAKEDGNAQKKGIQKVDNCYKPRTKHSTAFLFIRSGHNEAYRYITQRRLNQLIRSGHNEAHTYITQRHLNQQEEEEVVDEDYDEEEVVDEDYERRRLLWMNTP</sequence>
<keyword evidence="3" id="KW-1185">Reference proteome</keyword>
<proteinExistence type="predicted"/>
<dbReference type="Gene3D" id="1.10.510.10">
    <property type="entry name" value="Transferase(Phosphotransferase) domain 1"/>
    <property type="match status" value="1"/>
</dbReference>
<dbReference type="OrthoDB" id="5569250at2759"/>